<proteinExistence type="predicted"/>
<feature type="region of interest" description="Disordered" evidence="1">
    <location>
        <begin position="1"/>
        <end position="44"/>
    </location>
</feature>
<evidence type="ECO:0000313" key="3">
    <source>
        <dbReference type="Proteomes" id="UP001222027"/>
    </source>
</evidence>
<protein>
    <submittedName>
        <fullName evidence="2">Uncharacterized protein</fullName>
    </submittedName>
</protein>
<accession>A0AAV8QKE5</accession>
<reference evidence="2 3" key="1">
    <citation type="submission" date="2022-12" db="EMBL/GenBank/DDBJ databases">
        <title>Chromosome-scale assembly of the Ensete ventricosum genome.</title>
        <authorList>
            <person name="Dussert Y."/>
            <person name="Stocks J."/>
            <person name="Wendawek A."/>
            <person name="Woldeyes F."/>
            <person name="Nichols R.A."/>
            <person name="Borrell J.S."/>
        </authorList>
    </citation>
    <scope>NUCLEOTIDE SEQUENCE [LARGE SCALE GENOMIC DNA]</scope>
    <source>
        <strain evidence="3">cv. Maze</strain>
        <tissue evidence="2">Seeds</tissue>
    </source>
</reference>
<gene>
    <name evidence="2" type="ORF">OPV22_026623</name>
</gene>
<feature type="compositionally biased region" description="Polar residues" evidence="1">
    <location>
        <begin position="1"/>
        <end position="32"/>
    </location>
</feature>
<feature type="region of interest" description="Disordered" evidence="1">
    <location>
        <begin position="86"/>
        <end position="113"/>
    </location>
</feature>
<evidence type="ECO:0000256" key="1">
    <source>
        <dbReference type="SAM" id="MobiDB-lite"/>
    </source>
</evidence>
<organism evidence="2 3">
    <name type="scientific">Ensete ventricosum</name>
    <name type="common">Abyssinian banana</name>
    <name type="synonym">Musa ensete</name>
    <dbReference type="NCBI Taxonomy" id="4639"/>
    <lineage>
        <taxon>Eukaryota</taxon>
        <taxon>Viridiplantae</taxon>
        <taxon>Streptophyta</taxon>
        <taxon>Embryophyta</taxon>
        <taxon>Tracheophyta</taxon>
        <taxon>Spermatophyta</taxon>
        <taxon>Magnoliopsida</taxon>
        <taxon>Liliopsida</taxon>
        <taxon>Zingiberales</taxon>
        <taxon>Musaceae</taxon>
        <taxon>Ensete</taxon>
    </lineage>
</organism>
<name>A0AAV8QKE5_ENSVE</name>
<sequence>MRSTRPQTRAASQRSTAGSAPTATSDHVSQGATALKPETGKNVVQCTEGQIPHISDPNVSFTIPNEIQYRAEKQKEKEAVIPATRKNGVRGDGEPVMMENMLDKPPGLQWKGNRTITTGQLQVQAA</sequence>
<dbReference type="EMBL" id="JAQQAF010000007">
    <property type="protein sequence ID" value="KAJ8472280.1"/>
    <property type="molecule type" value="Genomic_DNA"/>
</dbReference>
<dbReference type="AlphaFoldDB" id="A0AAV8QKE5"/>
<evidence type="ECO:0000313" key="2">
    <source>
        <dbReference type="EMBL" id="KAJ8472280.1"/>
    </source>
</evidence>
<keyword evidence="3" id="KW-1185">Reference proteome</keyword>
<comment type="caution">
    <text evidence="2">The sequence shown here is derived from an EMBL/GenBank/DDBJ whole genome shotgun (WGS) entry which is preliminary data.</text>
</comment>
<dbReference type="Proteomes" id="UP001222027">
    <property type="component" value="Unassembled WGS sequence"/>
</dbReference>